<reference evidence="3 4" key="1">
    <citation type="journal article" date="2019" name="Environ. Microbiol.">
        <title>At the nexus of three kingdoms: the genome of the mycorrhizal fungus Gigaspora margarita provides insights into plant, endobacterial and fungal interactions.</title>
        <authorList>
            <person name="Venice F."/>
            <person name="Ghignone S."/>
            <person name="Salvioli di Fossalunga A."/>
            <person name="Amselem J."/>
            <person name="Novero M."/>
            <person name="Xianan X."/>
            <person name="Sedzielewska Toro K."/>
            <person name="Morin E."/>
            <person name="Lipzen A."/>
            <person name="Grigoriev I.V."/>
            <person name="Henrissat B."/>
            <person name="Martin F.M."/>
            <person name="Bonfante P."/>
        </authorList>
    </citation>
    <scope>NUCLEOTIDE SEQUENCE [LARGE SCALE GENOMIC DNA]</scope>
    <source>
        <strain evidence="3 4">BEG34</strain>
    </source>
</reference>
<name>A0A8H3X2U2_GIGMA</name>
<sequence>MCSEYKTICFIEEPSIPGVKVDPHFKELQKKVRSLAIVEPLVIVEFPPSIDESTFIKRRRSGHPYPTKAPNPFFFYRKEYVLQLKRLGRQYPMTDISGHVSRSWKSEPDNVKEYYKELSRKASELMETNKVNSLPARKPLPKKKSSRSSNKPNRKVHPPQPSTLIKAPIAPQPEQLINTEYSNVNINNFLNVNSVIYNNDFYYNYIEPPYENYFPNLWGH</sequence>
<dbReference type="OrthoDB" id="6247875at2759"/>
<feature type="compositionally biased region" description="Basic residues" evidence="1">
    <location>
        <begin position="139"/>
        <end position="157"/>
    </location>
</feature>
<keyword evidence="4" id="KW-1185">Reference proteome</keyword>
<dbReference type="SUPFAM" id="SSF47095">
    <property type="entry name" value="HMG-box"/>
    <property type="match status" value="1"/>
</dbReference>
<dbReference type="InterPro" id="IPR036910">
    <property type="entry name" value="HMG_box_dom_sf"/>
</dbReference>
<proteinExistence type="predicted"/>
<comment type="caution">
    <text evidence="3">The sequence shown here is derived from an EMBL/GenBank/DDBJ whole genome shotgun (WGS) entry which is preliminary data.</text>
</comment>
<evidence type="ECO:0000313" key="3">
    <source>
        <dbReference type="EMBL" id="KAF0406166.1"/>
    </source>
</evidence>
<evidence type="ECO:0000259" key="2">
    <source>
        <dbReference type="Pfam" id="PF00505"/>
    </source>
</evidence>
<dbReference type="AlphaFoldDB" id="A0A8H3X2U2"/>
<dbReference type="Gene3D" id="1.10.30.10">
    <property type="entry name" value="High mobility group box domain"/>
    <property type="match status" value="1"/>
</dbReference>
<evidence type="ECO:0000256" key="1">
    <source>
        <dbReference type="SAM" id="MobiDB-lite"/>
    </source>
</evidence>
<dbReference type="Pfam" id="PF00505">
    <property type="entry name" value="HMG_box"/>
    <property type="match status" value="1"/>
</dbReference>
<accession>A0A8H3X2U2</accession>
<organism evidence="3 4">
    <name type="scientific">Gigaspora margarita</name>
    <dbReference type="NCBI Taxonomy" id="4874"/>
    <lineage>
        <taxon>Eukaryota</taxon>
        <taxon>Fungi</taxon>
        <taxon>Fungi incertae sedis</taxon>
        <taxon>Mucoromycota</taxon>
        <taxon>Glomeromycotina</taxon>
        <taxon>Glomeromycetes</taxon>
        <taxon>Diversisporales</taxon>
        <taxon>Gigasporaceae</taxon>
        <taxon>Gigaspora</taxon>
    </lineage>
</organism>
<feature type="domain" description="HMG box" evidence="2">
    <location>
        <begin position="66"/>
        <end position="125"/>
    </location>
</feature>
<gene>
    <name evidence="3" type="ORF">F8M41_008882</name>
</gene>
<dbReference type="EMBL" id="WTPW01001944">
    <property type="protein sequence ID" value="KAF0406166.1"/>
    <property type="molecule type" value="Genomic_DNA"/>
</dbReference>
<protein>
    <submittedName>
        <fullName evidence="3">MATA-HMG</fullName>
    </submittedName>
</protein>
<feature type="region of interest" description="Disordered" evidence="1">
    <location>
        <begin position="126"/>
        <end position="169"/>
    </location>
</feature>
<dbReference type="InterPro" id="IPR009071">
    <property type="entry name" value="HMG_box_dom"/>
</dbReference>
<evidence type="ECO:0000313" key="4">
    <source>
        <dbReference type="Proteomes" id="UP000439903"/>
    </source>
</evidence>
<dbReference type="Proteomes" id="UP000439903">
    <property type="component" value="Unassembled WGS sequence"/>
</dbReference>